<comment type="catalytic activity">
    <reaction evidence="2">
        <text>a D-aminoacyl-tRNA + H2O = a tRNA + a D-alpha-amino acid + H(+)</text>
        <dbReference type="Rhea" id="RHEA:13953"/>
        <dbReference type="Rhea" id="RHEA-COMP:10123"/>
        <dbReference type="Rhea" id="RHEA-COMP:10124"/>
        <dbReference type="ChEBI" id="CHEBI:15377"/>
        <dbReference type="ChEBI" id="CHEBI:15378"/>
        <dbReference type="ChEBI" id="CHEBI:59871"/>
        <dbReference type="ChEBI" id="CHEBI:78442"/>
        <dbReference type="ChEBI" id="CHEBI:79333"/>
        <dbReference type="EC" id="3.1.1.96"/>
    </reaction>
</comment>
<organism evidence="3 4">
    <name type="scientific">Chitinophaga pollutisoli</name>
    <dbReference type="NCBI Taxonomy" id="3133966"/>
    <lineage>
        <taxon>Bacteria</taxon>
        <taxon>Pseudomonadati</taxon>
        <taxon>Bacteroidota</taxon>
        <taxon>Chitinophagia</taxon>
        <taxon>Chitinophagales</taxon>
        <taxon>Chitinophagaceae</taxon>
        <taxon>Chitinophaga</taxon>
    </lineage>
</organism>
<dbReference type="Gene3D" id="3.50.80.10">
    <property type="entry name" value="D-tyrosyl-tRNA(Tyr) deacylase"/>
    <property type="match status" value="1"/>
</dbReference>
<dbReference type="NCBIfam" id="TIGR00256">
    <property type="entry name" value="D-aminoacyl-tRNA deacylase"/>
    <property type="match status" value="1"/>
</dbReference>
<reference evidence="4" key="1">
    <citation type="submission" date="2024-03" db="EMBL/GenBank/DDBJ databases">
        <title>Chitinophaga horti sp. nov., isolated from garden soil.</title>
        <authorList>
            <person name="Lee D.S."/>
            <person name="Han D.M."/>
            <person name="Baek J.H."/>
            <person name="Choi D.G."/>
            <person name="Jeon J.H."/>
            <person name="Jeon C.O."/>
        </authorList>
    </citation>
    <scope>NUCLEOTIDE SEQUENCE [LARGE SCALE GENOMIC DNA]</scope>
    <source>
        <strain evidence="4">GPA1</strain>
    </source>
</reference>
<dbReference type="InterPro" id="IPR023509">
    <property type="entry name" value="DTD-like_sf"/>
</dbReference>
<sequence>MRAVIQRVTRADVTIGGQVKSAIEGGLLVLLGIEDADGPEDIAWLSAKIVNLRIFNDENGVMNRSVLETGGDILLISQFTLHASTKKGNRPSYLRASKPDTAIPLYENTIARLEADLGKSIGTGTFGADMKISLLNDGPVTIIIDTKNRE</sequence>
<keyword evidence="4" id="KW-1185">Reference proteome</keyword>
<dbReference type="HAMAP" id="MF_00518">
    <property type="entry name" value="Deacylase_Dtd"/>
    <property type="match status" value="1"/>
</dbReference>
<comment type="function">
    <text evidence="2">An aminoacyl-tRNA editing enzyme that deacylates mischarged D-aminoacyl-tRNAs. Also deacylates mischarged glycyl-tRNA(Ala), protecting cells against glycine mischarging by AlaRS. Acts via tRNA-based rather than protein-based catalysis; rejects L-amino acids rather than detecting D-amino acids in the active site. By recycling D-aminoacyl-tRNA to D-amino acids and free tRNA molecules, this enzyme counteracts the toxicity associated with the formation of D-aminoacyl-tRNA entities in vivo and helps enforce protein L-homochirality.</text>
</comment>
<dbReference type="SUPFAM" id="SSF69500">
    <property type="entry name" value="DTD-like"/>
    <property type="match status" value="1"/>
</dbReference>
<keyword evidence="2" id="KW-0694">RNA-binding</keyword>
<comment type="subunit">
    <text evidence="2">Homodimer.</text>
</comment>
<dbReference type="PANTHER" id="PTHR10472">
    <property type="entry name" value="D-TYROSYL-TRNA TYR DEACYLASE"/>
    <property type="match status" value="1"/>
</dbReference>
<gene>
    <name evidence="2 3" type="primary">dtd</name>
    <name evidence="3" type="ORF">WJU16_14955</name>
</gene>
<comment type="similarity">
    <text evidence="1 2">Belongs to the DTD family.</text>
</comment>
<evidence type="ECO:0000256" key="2">
    <source>
        <dbReference type="HAMAP-Rule" id="MF_00518"/>
    </source>
</evidence>
<name>A0ABZ2YHW0_9BACT</name>
<comment type="catalytic activity">
    <reaction evidence="2">
        <text>glycyl-tRNA(Ala) + H2O = tRNA(Ala) + glycine + H(+)</text>
        <dbReference type="Rhea" id="RHEA:53744"/>
        <dbReference type="Rhea" id="RHEA-COMP:9657"/>
        <dbReference type="Rhea" id="RHEA-COMP:13640"/>
        <dbReference type="ChEBI" id="CHEBI:15377"/>
        <dbReference type="ChEBI" id="CHEBI:15378"/>
        <dbReference type="ChEBI" id="CHEBI:57305"/>
        <dbReference type="ChEBI" id="CHEBI:78442"/>
        <dbReference type="ChEBI" id="CHEBI:78522"/>
    </reaction>
</comment>
<keyword evidence="2" id="KW-0963">Cytoplasm</keyword>
<comment type="domain">
    <text evidence="2">A Gly-cisPro motif from one monomer fits into the active site of the other monomer to allow specific chiral rejection of L-amino acids.</text>
</comment>
<dbReference type="GO" id="GO:0051499">
    <property type="term" value="F:D-aminoacyl-tRNA deacylase activity"/>
    <property type="evidence" value="ECO:0007669"/>
    <property type="project" value="UniProtKB-EC"/>
</dbReference>
<feature type="short sequence motif" description="Gly-cisPro motif, important for rejection of L-amino acids" evidence="2">
    <location>
        <begin position="138"/>
        <end position="139"/>
    </location>
</feature>
<dbReference type="EC" id="3.1.1.96" evidence="2"/>
<keyword evidence="2 3" id="KW-0378">Hydrolase</keyword>
<dbReference type="PANTHER" id="PTHR10472:SF5">
    <property type="entry name" value="D-AMINOACYL-TRNA DEACYLASE 1"/>
    <property type="match status" value="1"/>
</dbReference>
<dbReference type="Proteomes" id="UP001485459">
    <property type="component" value="Chromosome"/>
</dbReference>
<evidence type="ECO:0000313" key="3">
    <source>
        <dbReference type="EMBL" id="WZN39302.1"/>
    </source>
</evidence>
<comment type="subcellular location">
    <subcellularLocation>
        <location evidence="2">Cytoplasm</location>
    </subcellularLocation>
</comment>
<dbReference type="InterPro" id="IPR003732">
    <property type="entry name" value="Daa-tRNA_deacyls_DTD"/>
</dbReference>
<proteinExistence type="inferred from homology"/>
<accession>A0ABZ2YHW0</accession>
<dbReference type="Pfam" id="PF02580">
    <property type="entry name" value="Tyr_Deacylase"/>
    <property type="match status" value="1"/>
</dbReference>
<evidence type="ECO:0000256" key="1">
    <source>
        <dbReference type="ARBA" id="ARBA00009673"/>
    </source>
</evidence>
<dbReference type="EC" id="3.1.1.-" evidence="2"/>
<evidence type="ECO:0000313" key="4">
    <source>
        <dbReference type="Proteomes" id="UP001485459"/>
    </source>
</evidence>
<dbReference type="RefSeq" id="WP_341834293.1">
    <property type="nucleotide sequence ID" value="NZ_CP149822.1"/>
</dbReference>
<protein>
    <recommendedName>
        <fullName evidence="2">D-aminoacyl-tRNA deacylase</fullName>
        <shortName evidence="2">DTD</shortName>
        <ecNumber evidence="2">3.1.1.96</ecNumber>
    </recommendedName>
    <alternativeName>
        <fullName evidence="2">Gly-tRNA(Ala) deacylase</fullName>
        <ecNumber evidence="2">3.1.1.-</ecNumber>
    </alternativeName>
</protein>
<keyword evidence="2" id="KW-0820">tRNA-binding</keyword>
<dbReference type="EMBL" id="CP149822">
    <property type="protein sequence ID" value="WZN39302.1"/>
    <property type="molecule type" value="Genomic_DNA"/>
</dbReference>